<organism evidence="1 2">
    <name type="scientific">Pelomonas nitida</name>
    <dbReference type="NCBI Taxonomy" id="3299027"/>
    <lineage>
        <taxon>Bacteria</taxon>
        <taxon>Pseudomonadati</taxon>
        <taxon>Pseudomonadota</taxon>
        <taxon>Betaproteobacteria</taxon>
        <taxon>Burkholderiales</taxon>
        <taxon>Sphaerotilaceae</taxon>
        <taxon>Roseateles</taxon>
    </lineage>
</organism>
<accession>A0ABW7G289</accession>
<dbReference type="Pfam" id="PF07586">
    <property type="entry name" value="HXXSHH"/>
    <property type="match status" value="1"/>
</dbReference>
<sequence length="498" mass="53508">MKPVFDRVSRRQFLMGTGGALVAMPLLPSLLPREVEAQTMAAASQERYFAHMTTWHAVLQAQFYGTLLDLKPTQTMTYGGYTVGSAALPYTTSGSKVVLSEILQAESSALTSRMFGLMNVINGLDFGVGVGHNRGGTLGGDSANPTIDQIMAASKSFYPNKPLQPAIVRNLVSLSKTSTGIVQTEQTAESNVKLFDRLFKTSTTPSTGSSASTQTVLVDSVKEHAALVKADARCSADCRTRLDEYLTMLSEVQGKVQQTVNSSFARPTSDTQSIEAAEGFYGKPENQVACEKLWNDIVVAAFTAGISRVYVCGPTSYTFGTVPEHTWHNDFAHQIEATAAARAGYSAAVQRQFEGAQLDLARKMDAVKTADGLTLLDKGLVASGHEMGSGGSPGNHHNRCIPIVTFGNAGGYFKTGLSLDFRDPNSFTWSINPSTPRWWGGLVYNQWMGMVLRAMGVPAGEYSTNNGAYGYPSVKANNSDHTDAIWTAAAGDLPWMKA</sequence>
<reference evidence="1 2" key="1">
    <citation type="submission" date="2024-09" db="EMBL/GenBank/DDBJ databases">
        <title>Novel species of the genus Pelomonas and Roseateles isolated from streams.</title>
        <authorList>
            <person name="Lu H."/>
        </authorList>
    </citation>
    <scope>NUCLEOTIDE SEQUENCE [LARGE SCALE GENOMIC DNA]</scope>
    <source>
        <strain evidence="1 2">BYS96W</strain>
    </source>
</reference>
<proteinExistence type="predicted"/>
<evidence type="ECO:0000313" key="2">
    <source>
        <dbReference type="Proteomes" id="UP001606305"/>
    </source>
</evidence>
<dbReference type="InterPro" id="IPR006311">
    <property type="entry name" value="TAT_signal"/>
</dbReference>
<gene>
    <name evidence="1" type="ORF">ACG00X_04000</name>
</gene>
<dbReference type="Proteomes" id="UP001606305">
    <property type="component" value="Unassembled WGS sequence"/>
</dbReference>
<comment type="caution">
    <text evidence="1">The sequence shown here is derived from an EMBL/GenBank/DDBJ whole genome shotgun (WGS) entry which is preliminary data.</text>
</comment>
<protein>
    <submittedName>
        <fullName evidence="1">DUF1552 domain-containing protein</fullName>
    </submittedName>
</protein>
<dbReference type="RefSeq" id="WP_394486673.1">
    <property type="nucleotide sequence ID" value="NZ_JBIGIA010000002.1"/>
</dbReference>
<keyword evidence="2" id="KW-1185">Reference proteome</keyword>
<dbReference type="EMBL" id="JBIGIA010000002">
    <property type="protein sequence ID" value="MFG6455987.1"/>
    <property type="molecule type" value="Genomic_DNA"/>
</dbReference>
<dbReference type="InterPro" id="IPR011447">
    <property type="entry name" value="DUF1552"/>
</dbReference>
<name>A0ABW7G289_9BURK</name>
<dbReference type="PROSITE" id="PS51318">
    <property type="entry name" value="TAT"/>
    <property type="match status" value="1"/>
</dbReference>
<evidence type="ECO:0000313" key="1">
    <source>
        <dbReference type="EMBL" id="MFG6455987.1"/>
    </source>
</evidence>